<feature type="modified residue" description="4-aspartylphosphate" evidence="2">
    <location>
        <position position="54"/>
    </location>
</feature>
<dbReference type="Pfam" id="PF00072">
    <property type="entry name" value="Response_reg"/>
    <property type="match status" value="1"/>
</dbReference>
<dbReference type="Gene3D" id="3.40.50.2300">
    <property type="match status" value="1"/>
</dbReference>
<dbReference type="InterPro" id="IPR050595">
    <property type="entry name" value="Bact_response_regulator"/>
</dbReference>
<dbReference type="InterPro" id="IPR011006">
    <property type="entry name" value="CheY-like_superfamily"/>
</dbReference>
<protein>
    <submittedName>
        <fullName evidence="4">Response regulator</fullName>
    </submittedName>
</protein>
<proteinExistence type="predicted"/>
<dbReference type="Proteomes" id="UP000297839">
    <property type="component" value="Unassembled WGS sequence"/>
</dbReference>
<dbReference type="PANTHER" id="PTHR44591:SF25">
    <property type="entry name" value="CHEMOTAXIS TWO-COMPONENT RESPONSE REGULATOR"/>
    <property type="match status" value="1"/>
</dbReference>
<organism evidence="4 5">
    <name type="scientific">Ramlibacter humi</name>
    <dbReference type="NCBI Taxonomy" id="2530451"/>
    <lineage>
        <taxon>Bacteria</taxon>
        <taxon>Pseudomonadati</taxon>
        <taxon>Pseudomonadota</taxon>
        <taxon>Betaproteobacteria</taxon>
        <taxon>Burkholderiales</taxon>
        <taxon>Comamonadaceae</taxon>
        <taxon>Ramlibacter</taxon>
    </lineage>
</organism>
<dbReference type="AlphaFoldDB" id="A0A4Z0BD11"/>
<dbReference type="PANTHER" id="PTHR44591">
    <property type="entry name" value="STRESS RESPONSE REGULATOR PROTEIN 1"/>
    <property type="match status" value="1"/>
</dbReference>
<keyword evidence="5" id="KW-1185">Reference proteome</keyword>
<feature type="domain" description="Response regulatory" evidence="3">
    <location>
        <begin position="5"/>
        <end position="121"/>
    </location>
</feature>
<dbReference type="SMART" id="SM00448">
    <property type="entry name" value="REC"/>
    <property type="match status" value="1"/>
</dbReference>
<reference evidence="4 5" key="1">
    <citation type="submission" date="2019-03" db="EMBL/GenBank/DDBJ databases">
        <title>Ramlibacter sp. 18x22-1, whole genome shotgun sequence.</title>
        <authorList>
            <person name="Zhang X."/>
            <person name="Feng G."/>
            <person name="Zhu H."/>
        </authorList>
    </citation>
    <scope>NUCLEOTIDE SEQUENCE [LARGE SCALE GENOMIC DNA]</scope>
    <source>
        <strain evidence="4 5">18x22-1</strain>
    </source>
</reference>
<accession>A0A4Z0BD11</accession>
<comment type="caution">
    <text evidence="4">The sequence shown here is derived from an EMBL/GenBank/DDBJ whole genome shotgun (WGS) entry which is preliminary data.</text>
</comment>
<dbReference type="GO" id="GO:0000160">
    <property type="term" value="P:phosphorelay signal transduction system"/>
    <property type="evidence" value="ECO:0007669"/>
    <property type="project" value="InterPro"/>
</dbReference>
<dbReference type="RefSeq" id="WP_135251761.1">
    <property type="nucleotide sequence ID" value="NZ_SMLK01000014.1"/>
</dbReference>
<dbReference type="InterPro" id="IPR001789">
    <property type="entry name" value="Sig_transdc_resp-reg_receiver"/>
</dbReference>
<evidence type="ECO:0000259" key="3">
    <source>
        <dbReference type="PROSITE" id="PS50110"/>
    </source>
</evidence>
<sequence>MSGKSILVVDDTRSMRKMVSAVLAGAGYDVSEAGDGAEALELAKARQFDLVVTDHNMPVMDGVTLVRELRQLAQYDGVALIVLSTEVDPALKQKGREAGATGWMAKPFDPQRMLDIVGKFV</sequence>
<evidence type="ECO:0000256" key="1">
    <source>
        <dbReference type="ARBA" id="ARBA00022553"/>
    </source>
</evidence>
<gene>
    <name evidence="4" type="ORF">EZ216_21000</name>
</gene>
<name>A0A4Z0BD11_9BURK</name>
<evidence type="ECO:0000313" key="4">
    <source>
        <dbReference type="EMBL" id="TFY96187.1"/>
    </source>
</evidence>
<dbReference type="PROSITE" id="PS50110">
    <property type="entry name" value="RESPONSE_REGULATORY"/>
    <property type="match status" value="1"/>
</dbReference>
<dbReference type="EMBL" id="SMLK01000014">
    <property type="protein sequence ID" value="TFY96187.1"/>
    <property type="molecule type" value="Genomic_DNA"/>
</dbReference>
<dbReference type="SUPFAM" id="SSF52172">
    <property type="entry name" value="CheY-like"/>
    <property type="match status" value="1"/>
</dbReference>
<evidence type="ECO:0000313" key="5">
    <source>
        <dbReference type="Proteomes" id="UP000297839"/>
    </source>
</evidence>
<keyword evidence="1 2" id="KW-0597">Phosphoprotein</keyword>
<dbReference type="OrthoDB" id="9801101at2"/>
<evidence type="ECO:0000256" key="2">
    <source>
        <dbReference type="PROSITE-ProRule" id="PRU00169"/>
    </source>
</evidence>